<accession>A0A410X5D4</accession>
<dbReference type="OrthoDB" id="2374547at2"/>
<dbReference type="Proteomes" id="UP001527202">
    <property type="component" value="Unassembled WGS sequence"/>
</dbReference>
<evidence type="ECO:0000313" key="1">
    <source>
        <dbReference type="EMBL" id="MCY9597101.1"/>
    </source>
</evidence>
<evidence type="ECO:0000313" key="2">
    <source>
        <dbReference type="EMBL" id="QAV21831.1"/>
    </source>
</evidence>
<dbReference type="Proteomes" id="UP000288943">
    <property type="component" value="Chromosome"/>
</dbReference>
<name>A0A410X5D4_9BACL</name>
<evidence type="ECO:0000313" key="3">
    <source>
        <dbReference type="Proteomes" id="UP000288943"/>
    </source>
</evidence>
<organism evidence="2 3">
    <name type="scientific">Paenibacillus chitinolyticus</name>
    <dbReference type="NCBI Taxonomy" id="79263"/>
    <lineage>
        <taxon>Bacteria</taxon>
        <taxon>Bacillati</taxon>
        <taxon>Bacillota</taxon>
        <taxon>Bacilli</taxon>
        <taxon>Bacillales</taxon>
        <taxon>Paenibacillaceae</taxon>
        <taxon>Paenibacillus</taxon>
    </lineage>
</organism>
<gene>
    <name evidence="1" type="ORF">M5X16_15165</name>
    <name evidence="2" type="ORF">PC41400_29460</name>
</gene>
<dbReference type="GeneID" id="95378925"/>
<protein>
    <submittedName>
        <fullName evidence="1">YwhD family protein</fullName>
    </submittedName>
</protein>
<dbReference type="KEGG" id="pchi:PC41400_29460"/>
<dbReference type="AlphaFoldDB" id="A0A410X5D4"/>
<dbReference type="InterPro" id="IPR014852">
    <property type="entry name" value="YwhD"/>
</dbReference>
<proteinExistence type="predicted"/>
<dbReference type="Pfam" id="PF08741">
    <property type="entry name" value="YwhD"/>
    <property type="match status" value="1"/>
</dbReference>
<dbReference type="EMBL" id="JAMDMJ010000017">
    <property type="protein sequence ID" value="MCY9597101.1"/>
    <property type="molecule type" value="Genomic_DNA"/>
</dbReference>
<dbReference type="RefSeq" id="WP_042235230.1">
    <property type="nucleotide sequence ID" value="NZ_BQWH01000028.1"/>
</dbReference>
<dbReference type="EMBL" id="CP026520">
    <property type="protein sequence ID" value="QAV21831.1"/>
    <property type="molecule type" value="Genomic_DNA"/>
</dbReference>
<reference evidence="1 4" key="2">
    <citation type="submission" date="2022-05" db="EMBL/GenBank/DDBJ databases">
        <title>Genome Sequencing of Bee-Associated Microbes.</title>
        <authorList>
            <person name="Dunlap C."/>
        </authorList>
    </citation>
    <scope>NUCLEOTIDE SEQUENCE [LARGE SCALE GENOMIC DNA]</scope>
    <source>
        <strain evidence="1 4">NRRL B-23120</strain>
    </source>
</reference>
<sequence>MDSHKEEPKKKPAALNIVSTKVNHKGFGAGSIDLSNVSSLILDGDEAYLDMGALHAKSQVEKRIKFSTNKEDVPDGRRCWIVWVAVDRSPEGTSYGGVTACEMLIDTEARKGWKILADHVNRMDAAMKRKIMVEGLDETEKSALRKALIEHNEEWWNHSSEELKQALA</sequence>
<evidence type="ECO:0000313" key="4">
    <source>
        <dbReference type="Proteomes" id="UP001527202"/>
    </source>
</evidence>
<reference evidence="2 3" key="1">
    <citation type="submission" date="2018-01" db="EMBL/GenBank/DDBJ databases">
        <title>The whole genome sequencing and assembly of Paenibacillus chitinolyticus KCCM 41400 strain.</title>
        <authorList>
            <person name="Kim J.-Y."/>
            <person name="Park M.-K."/>
            <person name="Lee Y.-J."/>
            <person name="Yi H."/>
            <person name="Bahn Y.-S."/>
            <person name="Kim J.F."/>
            <person name="Lee D.-W."/>
        </authorList>
    </citation>
    <scope>NUCLEOTIDE SEQUENCE [LARGE SCALE GENOMIC DNA]</scope>
    <source>
        <strain evidence="2 3">KCCM 41400</strain>
    </source>
</reference>
<keyword evidence="4" id="KW-1185">Reference proteome</keyword>